<name>A0A1N6ENW0_9RHOB</name>
<evidence type="ECO:0000313" key="4">
    <source>
        <dbReference type="Proteomes" id="UP000184932"/>
    </source>
</evidence>
<feature type="transmembrane region" description="Helical" evidence="1">
    <location>
        <begin position="76"/>
        <end position="104"/>
    </location>
</feature>
<keyword evidence="1" id="KW-1133">Transmembrane helix</keyword>
<evidence type="ECO:0000256" key="1">
    <source>
        <dbReference type="SAM" id="Phobius"/>
    </source>
</evidence>
<accession>A0A1N6ENW0</accession>
<dbReference type="Pfam" id="PF07331">
    <property type="entry name" value="TctB"/>
    <property type="match status" value="1"/>
</dbReference>
<feature type="transmembrane region" description="Helical" evidence="1">
    <location>
        <begin position="36"/>
        <end position="55"/>
    </location>
</feature>
<keyword evidence="1" id="KW-0812">Transmembrane</keyword>
<dbReference type="Proteomes" id="UP000184932">
    <property type="component" value="Unassembled WGS sequence"/>
</dbReference>
<reference evidence="4" key="1">
    <citation type="submission" date="2016-11" db="EMBL/GenBank/DDBJ databases">
        <authorList>
            <person name="Varghese N."/>
            <person name="Submissions S."/>
        </authorList>
    </citation>
    <scope>NUCLEOTIDE SEQUENCE [LARGE SCALE GENOMIC DNA]</scope>
    <source>
        <strain evidence="4">DSM 29440</strain>
    </source>
</reference>
<proteinExistence type="predicted"/>
<feature type="domain" description="DUF1468" evidence="2">
    <location>
        <begin position="6"/>
        <end position="136"/>
    </location>
</feature>
<dbReference type="EMBL" id="FSRL01000001">
    <property type="protein sequence ID" value="SIN84657.1"/>
    <property type="molecule type" value="Genomic_DNA"/>
</dbReference>
<gene>
    <name evidence="3" type="ORF">SAMN05444002_0967</name>
</gene>
<protein>
    <submittedName>
        <fullName evidence="3">Putative tricarboxylic transport membrane protein</fullName>
    </submittedName>
</protein>
<dbReference type="InterPro" id="IPR009936">
    <property type="entry name" value="DUF1468"/>
</dbReference>
<sequence>MSDRIFGGFGVLLAIFYAWAALQTEESFLSDAVGPKAFPVIIAVILGLASAVIALRPDPEPVWPPLTRLAEIGAAAVVMILYAQFLPEAGFIIATALAATYLTWRLGSPVIQSVLIGALTALGIYIIFHAVLGLSLARGPLDPFVDAVVDPVLSGIGKFFALFGGGAEEIAPEATGATGAGD</sequence>
<dbReference type="STRING" id="1217970.SAMN05444002_0967"/>
<feature type="transmembrane region" description="Helical" evidence="1">
    <location>
        <begin position="110"/>
        <end position="132"/>
    </location>
</feature>
<keyword evidence="1" id="KW-0472">Membrane</keyword>
<dbReference type="OrthoDB" id="5519430at2"/>
<evidence type="ECO:0000259" key="2">
    <source>
        <dbReference type="Pfam" id="PF07331"/>
    </source>
</evidence>
<organism evidence="3 4">
    <name type="scientific">Vannielia litorea</name>
    <dbReference type="NCBI Taxonomy" id="1217970"/>
    <lineage>
        <taxon>Bacteria</taxon>
        <taxon>Pseudomonadati</taxon>
        <taxon>Pseudomonadota</taxon>
        <taxon>Alphaproteobacteria</taxon>
        <taxon>Rhodobacterales</taxon>
        <taxon>Paracoccaceae</taxon>
        <taxon>Vannielia</taxon>
    </lineage>
</organism>
<keyword evidence="4" id="KW-1185">Reference proteome</keyword>
<evidence type="ECO:0000313" key="3">
    <source>
        <dbReference type="EMBL" id="SIN84657.1"/>
    </source>
</evidence>
<dbReference type="AlphaFoldDB" id="A0A1N6ENW0"/>